<dbReference type="Proteomes" id="UP001552299">
    <property type="component" value="Unassembled WGS sequence"/>
</dbReference>
<evidence type="ECO:0000256" key="2">
    <source>
        <dbReference type="ARBA" id="ARBA00022741"/>
    </source>
</evidence>
<keyword evidence="1" id="KW-0808">Transferase</keyword>
<dbReference type="Gene3D" id="3.30.450.30">
    <property type="entry name" value="Dynein light chain 2a, cytoplasmic"/>
    <property type="match status" value="1"/>
</dbReference>
<proteinExistence type="predicted"/>
<evidence type="ECO:0000256" key="1">
    <source>
        <dbReference type="ARBA" id="ARBA00022679"/>
    </source>
</evidence>
<keyword evidence="4" id="KW-0812">Transmembrane</keyword>
<feature type="domain" description="Poly(A) polymerase RNA-binding" evidence="5">
    <location>
        <begin position="58"/>
        <end position="96"/>
    </location>
</feature>
<comment type="caution">
    <text evidence="6">The sequence shown here is derived from an EMBL/GenBank/DDBJ whole genome shotgun (WGS) entry which is preliminary data.</text>
</comment>
<gene>
    <name evidence="6" type="ORF">M5K25_008020</name>
</gene>
<evidence type="ECO:0000256" key="3">
    <source>
        <dbReference type="ARBA" id="ARBA00022840"/>
    </source>
</evidence>
<dbReference type="PROSITE" id="PS00414">
    <property type="entry name" value="PROFILIN"/>
    <property type="match status" value="1"/>
</dbReference>
<dbReference type="SUPFAM" id="SSF55770">
    <property type="entry name" value="Profilin (actin-binding protein)"/>
    <property type="match status" value="1"/>
</dbReference>
<evidence type="ECO:0000259" key="5">
    <source>
        <dbReference type="Pfam" id="PF04926"/>
    </source>
</evidence>
<keyword evidence="7" id="KW-1185">Reference proteome</keyword>
<evidence type="ECO:0000313" key="6">
    <source>
        <dbReference type="EMBL" id="KAL0920997.1"/>
    </source>
</evidence>
<keyword evidence="3" id="KW-0067">ATP-binding</keyword>
<dbReference type="Gene3D" id="3.30.70.590">
    <property type="entry name" value="Poly(A) polymerase predicted RNA binding domain"/>
    <property type="match status" value="1"/>
</dbReference>
<keyword evidence="2" id="KW-0547">Nucleotide-binding</keyword>
<keyword evidence="4" id="KW-0472">Membrane</keyword>
<keyword evidence="4" id="KW-1133">Transmembrane helix</keyword>
<evidence type="ECO:0000313" key="7">
    <source>
        <dbReference type="Proteomes" id="UP001552299"/>
    </source>
</evidence>
<dbReference type="SUPFAM" id="SSF55003">
    <property type="entry name" value="PAP/Archaeal CCA-adding enzyme, C-terminal domain"/>
    <property type="match status" value="1"/>
</dbReference>
<accession>A0ABD0VEH9</accession>
<dbReference type="PANTHER" id="PTHR10682:SF22">
    <property type="entry name" value="POLYNUCLEOTIDE ADENYLYLTRANSFERASE"/>
    <property type="match status" value="1"/>
</dbReference>
<evidence type="ECO:0000256" key="4">
    <source>
        <dbReference type="SAM" id="Phobius"/>
    </source>
</evidence>
<sequence length="138" mass="16938">MSWQAYVDEHFIFDIEGQRLTEAAIIVHDGSVRAHSSLFPQEIDLNKNNWSALFQPYQFFESYKNFLKVDIVALDADDLRIWKGWVESRLRLMTLKVIFFLLFEFLAWIFLCYFFYFIKKYFLWNFNVYCYFYFFLSN</sequence>
<dbReference type="Pfam" id="PF04926">
    <property type="entry name" value="PAP_RNA-bind"/>
    <property type="match status" value="1"/>
</dbReference>
<dbReference type="PANTHER" id="PTHR10682">
    <property type="entry name" value="POLY A POLYMERASE"/>
    <property type="match status" value="1"/>
</dbReference>
<dbReference type="AlphaFoldDB" id="A0ABD0VEH9"/>
<dbReference type="GO" id="GO:0016740">
    <property type="term" value="F:transferase activity"/>
    <property type="evidence" value="ECO:0007669"/>
    <property type="project" value="UniProtKB-KW"/>
</dbReference>
<dbReference type="InterPro" id="IPR007010">
    <property type="entry name" value="PolA_pol_RNA-bd_dom"/>
</dbReference>
<protein>
    <recommendedName>
        <fullName evidence="5">Poly(A) polymerase RNA-binding domain-containing protein</fullName>
    </recommendedName>
</protein>
<dbReference type="EMBL" id="JANQDX010000007">
    <property type="protein sequence ID" value="KAL0920997.1"/>
    <property type="molecule type" value="Genomic_DNA"/>
</dbReference>
<dbReference type="InterPro" id="IPR027310">
    <property type="entry name" value="Profilin_CS"/>
</dbReference>
<dbReference type="InterPro" id="IPR036140">
    <property type="entry name" value="PFN_sf"/>
</dbReference>
<dbReference type="InterPro" id="IPR011068">
    <property type="entry name" value="NuclTrfase_I-like_C"/>
</dbReference>
<reference evidence="6 7" key="1">
    <citation type="journal article" date="2024" name="Plant Biotechnol. J.">
        <title>Dendrobium thyrsiflorum genome and its molecular insights into genes involved in important horticultural traits.</title>
        <authorList>
            <person name="Chen B."/>
            <person name="Wang J.Y."/>
            <person name="Zheng P.J."/>
            <person name="Li K.L."/>
            <person name="Liang Y.M."/>
            <person name="Chen X.F."/>
            <person name="Zhang C."/>
            <person name="Zhao X."/>
            <person name="He X."/>
            <person name="Zhang G.Q."/>
            <person name="Liu Z.J."/>
            <person name="Xu Q."/>
        </authorList>
    </citation>
    <scope>NUCLEOTIDE SEQUENCE [LARGE SCALE GENOMIC DNA]</scope>
    <source>
        <strain evidence="6">GZMU011</strain>
    </source>
</reference>
<organism evidence="6 7">
    <name type="scientific">Dendrobium thyrsiflorum</name>
    <name type="common">Pinecone-like raceme dendrobium</name>
    <name type="synonym">Orchid</name>
    <dbReference type="NCBI Taxonomy" id="117978"/>
    <lineage>
        <taxon>Eukaryota</taxon>
        <taxon>Viridiplantae</taxon>
        <taxon>Streptophyta</taxon>
        <taxon>Embryophyta</taxon>
        <taxon>Tracheophyta</taxon>
        <taxon>Spermatophyta</taxon>
        <taxon>Magnoliopsida</taxon>
        <taxon>Liliopsida</taxon>
        <taxon>Asparagales</taxon>
        <taxon>Orchidaceae</taxon>
        <taxon>Epidendroideae</taxon>
        <taxon>Malaxideae</taxon>
        <taxon>Dendrobiinae</taxon>
        <taxon>Dendrobium</taxon>
    </lineage>
</organism>
<name>A0ABD0VEH9_DENTH</name>
<feature type="transmembrane region" description="Helical" evidence="4">
    <location>
        <begin position="97"/>
        <end position="118"/>
    </location>
</feature>
<dbReference type="GO" id="GO:0005524">
    <property type="term" value="F:ATP binding"/>
    <property type="evidence" value="ECO:0007669"/>
    <property type="project" value="UniProtKB-KW"/>
</dbReference>